<dbReference type="GO" id="GO:0019509">
    <property type="term" value="P:L-methionine salvage from methylthioadenosine"/>
    <property type="evidence" value="ECO:0007669"/>
    <property type="project" value="TreeGrafter"/>
</dbReference>
<dbReference type="GO" id="GO:0043874">
    <property type="term" value="F:acireductone synthase activity"/>
    <property type="evidence" value="ECO:0007669"/>
    <property type="project" value="UniProtKB-EC"/>
</dbReference>
<organism evidence="2">
    <name type="scientific">Crithidia acanthocephali</name>
    <dbReference type="NCBI Taxonomy" id="59798"/>
    <lineage>
        <taxon>Eukaryota</taxon>
        <taxon>Discoba</taxon>
        <taxon>Euglenozoa</taxon>
        <taxon>Kinetoplastea</taxon>
        <taxon>Metakinetoplastina</taxon>
        <taxon>Trypanosomatida</taxon>
        <taxon>Trypanosomatidae</taxon>
        <taxon>Leishmaniinae</taxon>
        <taxon>Crithidia</taxon>
    </lineage>
</organism>
<dbReference type="EC" id="3.1.3.77" evidence="2"/>
<dbReference type="Gene3D" id="1.10.720.60">
    <property type="match status" value="1"/>
</dbReference>
<dbReference type="InterPro" id="IPR023214">
    <property type="entry name" value="HAD_sf"/>
</dbReference>
<name>U5KLA1_9TRYP</name>
<dbReference type="PANTHER" id="PTHR20371:SF1">
    <property type="entry name" value="ENOLASE-PHOSPHATASE E1"/>
    <property type="match status" value="1"/>
</dbReference>
<accession>U5KLA1</accession>
<reference evidence="2" key="1">
    <citation type="submission" date="2013-01" db="EMBL/GenBank/DDBJ databases">
        <title>Genomic Cooperation Between Trypanosomatids and Their Bacterial Endosymbionts in the Synthesis of Essential Amino Acids Heavily Influenced by Multiple Lateral Gene Transfer Events.</title>
        <authorList>
            <person name="Alves J.M.P."/>
            <person name="Klein C."/>
            <person name="Maia da Silva F."/>
            <person name="Costa Martins A.G."/>
            <person name="Serrano M.G."/>
            <person name="Buck G.A."/>
            <person name="Vasconcelos A.T.R."/>
            <person name="France-Sagot M."/>
            <person name="Teixeira M.M.G."/>
            <person name="Motta M.C.M."/>
            <person name="Camargo E.P."/>
        </authorList>
    </citation>
    <scope>NUCLEOTIDE SEQUENCE</scope>
</reference>
<dbReference type="AlphaFoldDB" id="U5KLA1"/>
<dbReference type="PANTHER" id="PTHR20371">
    <property type="entry name" value="ENOLASE-PHOSPHATASE E1"/>
    <property type="match status" value="1"/>
</dbReference>
<dbReference type="SUPFAM" id="SSF56784">
    <property type="entry name" value="HAD-like"/>
    <property type="match status" value="1"/>
</dbReference>
<dbReference type="EMBL" id="KC545147">
    <property type="protein sequence ID" value="AGT02677.1"/>
    <property type="molecule type" value="Genomic_DNA"/>
</dbReference>
<dbReference type="InterPro" id="IPR036412">
    <property type="entry name" value="HAD-like_sf"/>
</dbReference>
<keyword evidence="2" id="KW-0378">Hydrolase</keyword>
<protein>
    <submittedName>
        <fullName evidence="2">Acireductone synthase</fullName>
        <ecNumber evidence="2">3.1.3.77</ecNumber>
    </submittedName>
</protein>
<dbReference type="Gene3D" id="3.40.50.1000">
    <property type="entry name" value="HAD superfamily/HAD-like"/>
    <property type="match status" value="1"/>
</dbReference>
<sequence length="388" mass="42686">MPQSIAWQCFKAQTELAHLANALPPLETYDKLMDVVQQKVTEVHTKRTSIDESLRKRGVRLQTPDSPSYECSSPDASTSESRPPIVVFLCDVEGTTTPLPFVRQVMMPLAAAHVEAYTRAHFPSDPAFRPHVAAAAAAVTAAPANASITTSPDAPPTVTLRDAFAKAEAAAFADEAANDAVRKLFCLHFRREIQQGSKEAYMKAVQAAIWEEVYATGKHRTQVYPDVNEFFRYAGDEAMRDAMHVALYSTGSVAAQQLLMRHTPYGDLNPFITAYFDPTIVGTKLTPKSYMRIRNLLAQQLNIGTPENLQIVFLTDNTSEASAADSSGAIDCPVLCIRPLNGWITIDTMLSVAVPFITSFAQLMRPEEEVDYVQLVKDTLDMLKEPSA</sequence>
<evidence type="ECO:0000313" key="2">
    <source>
        <dbReference type="EMBL" id="AGT02677.1"/>
    </source>
</evidence>
<feature type="compositionally biased region" description="Polar residues" evidence="1">
    <location>
        <begin position="63"/>
        <end position="81"/>
    </location>
</feature>
<evidence type="ECO:0000256" key="1">
    <source>
        <dbReference type="SAM" id="MobiDB-lite"/>
    </source>
</evidence>
<feature type="region of interest" description="Disordered" evidence="1">
    <location>
        <begin position="60"/>
        <end position="81"/>
    </location>
</feature>
<proteinExistence type="predicted"/>